<comment type="subcellular location">
    <subcellularLocation>
        <location evidence="1">Membrane</location>
        <topology evidence="1">Multi-pass membrane protein</topology>
    </subcellularLocation>
</comment>
<evidence type="ECO:0000256" key="5">
    <source>
        <dbReference type="SAM" id="Phobius"/>
    </source>
</evidence>
<dbReference type="SUPFAM" id="SSF103473">
    <property type="entry name" value="MFS general substrate transporter"/>
    <property type="match status" value="1"/>
</dbReference>
<dbReference type="PROSITE" id="PS50850">
    <property type="entry name" value="MFS"/>
    <property type="match status" value="1"/>
</dbReference>
<dbReference type="PROSITE" id="PS00216">
    <property type="entry name" value="SUGAR_TRANSPORT_1"/>
    <property type="match status" value="1"/>
</dbReference>
<dbReference type="Proteomes" id="UP000532373">
    <property type="component" value="Unassembled WGS sequence"/>
</dbReference>
<dbReference type="InterPro" id="IPR020846">
    <property type="entry name" value="MFS_dom"/>
</dbReference>
<evidence type="ECO:0000256" key="2">
    <source>
        <dbReference type="ARBA" id="ARBA00022692"/>
    </source>
</evidence>
<sequence>MKLTMRDSLALGAICLSALMFGLEISSVPVILPTLEHVLQADFKDMQWIMNAYTIACTTVLMATGTLADRYGRRLVFAITVGAFGLTSLMCGLAPNTTVLIISRFLQGMAGGAMFICSIAILSHQFQDARARSSAFAIWGVISGIGLGFGPLIGGLIVSLSTWQWVFLVHAPLAVLCLVLTYGSVSESRDPQARKLDVAGIVILSASVFGLTYYITGGADLGFLSPAALAIAAATIAGLIAFVAAERLHPHPMFDFSVFAIRDFSGAIIGCIGMNFSYWPLMIYLPIYFTVGLGYDSATTGLALLAYTVPFLVMSPVAQYLLLRTSARTIIPLGLFTIGLGFIAMWFGSTLGQAAGATVLAGALVSGIGLGLTTTPATNMTTGSVPASRAGMASGIDASARLIALAVNIAVMGLVLVEGILHTLRQALPEATDAAQLRGLAERIAAGGAATPQALPGQTTLEVPAAVAHAALVDGFGWTLLYGGIGVWVLAVLSFVIFGPARTVSGEPRPKAESQVI</sequence>
<evidence type="ECO:0000313" key="7">
    <source>
        <dbReference type="EMBL" id="MBB6470376.1"/>
    </source>
</evidence>
<dbReference type="EMBL" id="JACHGI010000028">
    <property type="protein sequence ID" value="MBB6470376.1"/>
    <property type="molecule type" value="Genomic_DNA"/>
</dbReference>
<dbReference type="RefSeq" id="WP_184774545.1">
    <property type="nucleotide sequence ID" value="NZ_JACHGI010000028.1"/>
</dbReference>
<dbReference type="Gene3D" id="1.20.1720.10">
    <property type="entry name" value="Multidrug resistance protein D"/>
    <property type="match status" value="1"/>
</dbReference>
<feature type="transmembrane region" description="Helical" evidence="5">
    <location>
        <begin position="196"/>
        <end position="215"/>
    </location>
</feature>
<feature type="transmembrane region" description="Helical" evidence="5">
    <location>
        <begin position="354"/>
        <end position="372"/>
    </location>
</feature>
<dbReference type="AlphaFoldDB" id="A0A8E2BF20"/>
<dbReference type="GO" id="GO:0022857">
    <property type="term" value="F:transmembrane transporter activity"/>
    <property type="evidence" value="ECO:0007669"/>
    <property type="project" value="InterPro"/>
</dbReference>
<dbReference type="InterPro" id="IPR011701">
    <property type="entry name" value="MFS"/>
</dbReference>
<dbReference type="InterPro" id="IPR036259">
    <property type="entry name" value="MFS_trans_sf"/>
</dbReference>
<comment type="caution">
    <text evidence="7">The sequence shown here is derived from an EMBL/GenBank/DDBJ whole genome shotgun (WGS) entry which is preliminary data.</text>
</comment>
<reference evidence="7 8" key="1">
    <citation type="submission" date="2020-08" db="EMBL/GenBank/DDBJ databases">
        <title>Genomic Encyclopedia of Type Strains, Phase IV (KMG-IV): sequencing the most valuable type-strain genomes for metagenomic binning, comparative biology and taxonomic classification.</title>
        <authorList>
            <person name="Goeker M."/>
        </authorList>
    </citation>
    <scope>NUCLEOTIDE SEQUENCE [LARGE SCALE GENOMIC DNA]</scope>
    <source>
        <strain evidence="7 8">DSM 17454</strain>
    </source>
</reference>
<evidence type="ECO:0000256" key="4">
    <source>
        <dbReference type="ARBA" id="ARBA00023136"/>
    </source>
</evidence>
<name>A0A8E2BF20_9HYPH</name>
<feature type="transmembrane region" description="Helical" evidence="5">
    <location>
        <begin position="480"/>
        <end position="501"/>
    </location>
</feature>
<evidence type="ECO:0000313" key="8">
    <source>
        <dbReference type="Proteomes" id="UP000532373"/>
    </source>
</evidence>
<keyword evidence="2 5" id="KW-0812">Transmembrane</keyword>
<feature type="transmembrane region" description="Helical" evidence="5">
    <location>
        <begin position="51"/>
        <end position="68"/>
    </location>
</feature>
<feature type="transmembrane region" description="Helical" evidence="5">
    <location>
        <begin position="301"/>
        <end position="323"/>
    </location>
</feature>
<feature type="transmembrane region" description="Helical" evidence="5">
    <location>
        <begin position="163"/>
        <end position="184"/>
    </location>
</feature>
<dbReference type="GO" id="GO:0016020">
    <property type="term" value="C:membrane"/>
    <property type="evidence" value="ECO:0007669"/>
    <property type="project" value="UniProtKB-SubCell"/>
</dbReference>
<dbReference type="PANTHER" id="PTHR42718">
    <property type="entry name" value="MAJOR FACILITATOR SUPERFAMILY MULTIDRUG TRANSPORTER MFSC"/>
    <property type="match status" value="1"/>
</dbReference>
<feature type="transmembrane region" description="Helical" evidence="5">
    <location>
        <begin position="101"/>
        <end position="123"/>
    </location>
</feature>
<evidence type="ECO:0000256" key="3">
    <source>
        <dbReference type="ARBA" id="ARBA00022989"/>
    </source>
</evidence>
<feature type="transmembrane region" description="Helical" evidence="5">
    <location>
        <begin position="135"/>
        <end position="157"/>
    </location>
</feature>
<dbReference type="PRINTS" id="PR01036">
    <property type="entry name" value="TCRTETB"/>
</dbReference>
<feature type="transmembrane region" description="Helical" evidence="5">
    <location>
        <begin position="402"/>
        <end position="421"/>
    </location>
</feature>
<accession>A0A8E2BF20</accession>
<keyword evidence="4 5" id="KW-0472">Membrane</keyword>
<feature type="transmembrane region" description="Helical" evidence="5">
    <location>
        <begin position="266"/>
        <end position="289"/>
    </location>
</feature>
<evidence type="ECO:0000256" key="1">
    <source>
        <dbReference type="ARBA" id="ARBA00004141"/>
    </source>
</evidence>
<protein>
    <submittedName>
        <fullName evidence="7">EmrB/QacA subfamily drug resistance transporter</fullName>
    </submittedName>
</protein>
<keyword evidence="3 5" id="KW-1133">Transmembrane helix</keyword>
<feature type="domain" description="Major facilitator superfamily (MFS) profile" evidence="6">
    <location>
        <begin position="10"/>
        <end position="502"/>
    </location>
</feature>
<organism evidence="7 8">
    <name type="scientific">Aminobacter carboxidus</name>
    <dbReference type="NCBI Taxonomy" id="376165"/>
    <lineage>
        <taxon>Bacteria</taxon>
        <taxon>Pseudomonadati</taxon>
        <taxon>Pseudomonadota</taxon>
        <taxon>Alphaproteobacteria</taxon>
        <taxon>Hyphomicrobiales</taxon>
        <taxon>Phyllobacteriaceae</taxon>
        <taxon>Aminobacter</taxon>
    </lineage>
</organism>
<feature type="transmembrane region" description="Helical" evidence="5">
    <location>
        <begin position="75"/>
        <end position="95"/>
    </location>
</feature>
<dbReference type="CDD" id="cd17321">
    <property type="entry name" value="MFS_MMR_MDR_like"/>
    <property type="match status" value="1"/>
</dbReference>
<dbReference type="PANTHER" id="PTHR42718:SF49">
    <property type="entry name" value="EXPORT PROTEIN"/>
    <property type="match status" value="1"/>
</dbReference>
<feature type="transmembrane region" description="Helical" evidence="5">
    <location>
        <begin position="221"/>
        <end position="245"/>
    </location>
</feature>
<evidence type="ECO:0000259" key="6">
    <source>
        <dbReference type="PROSITE" id="PS50850"/>
    </source>
</evidence>
<gene>
    <name evidence="7" type="ORF">HNQ96_006273</name>
</gene>
<dbReference type="Gene3D" id="1.20.1250.20">
    <property type="entry name" value="MFS general substrate transporter like domains"/>
    <property type="match status" value="1"/>
</dbReference>
<feature type="transmembrane region" description="Helical" evidence="5">
    <location>
        <begin position="330"/>
        <end position="348"/>
    </location>
</feature>
<proteinExistence type="predicted"/>
<dbReference type="InterPro" id="IPR005829">
    <property type="entry name" value="Sugar_transporter_CS"/>
</dbReference>
<dbReference type="Pfam" id="PF07690">
    <property type="entry name" value="MFS_1"/>
    <property type="match status" value="1"/>
</dbReference>